<reference evidence="4 5" key="1">
    <citation type="journal article" date="2008" name="Science">
        <title>The Physcomitrella genome reveals evolutionary insights into the conquest of land by plants.</title>
        <authorList>
            <person name="Rensing S."/>
            <person name="Lang D."/>
            <person name="Zimmer A."/>
            <person name="Terry A."/>
            <person name="Salamov A."/>
            <person name="Shapiro H."/>
            <person name="Nishiyama T."/>
            <person name="Perroud P.-F."/>
            <person name="Lindquist E."/>
            <person name="Kamisugi Y."/>
            <person name="Tanahashi T."/>
            <person name="Sakakibara K."/>
            <person name="Fujita T."/>
            <person name="Oishi K."/>
            <person name="Shin-I T."/>
            <person name="Kuroki Y."/>
            <person name="Toyoda A."/>
            <person name="Suzuki Y."/>
            <person name="Hashimoto A."/>
            <person name="Yamaguchi K."/>
            <person name="Sugano A."/>
            <person name="Kohara Y."/>
            <person name="Fujiyama A."/>
            <person name="Anterola A."/>
            <person name="Aoki S."/>
            <person name="Ashton N."/>
            <person name="Barbazuk W.B."/>
            <person name="Barker E."/>
            <person name="Bennetzen J."/>
            <person name="Bezanilla M."/>
            <person name="Blankenship R."/>
            <person name="Cho S.H."/>
            <person name="Dutcher S."/>
            <person name="Estelle M."/>
            <person name="Fawcett J.A."/>
            <person name="Gundlach H."/>
            <person name="Hanada K."/>
            <person name="Heyl A."/>
            <person name="Hicks K.A."/>
            <person name="Hugh J."/>
            <person name="Lohr M."/>
            <person name="Mayer K."/>
            <person name="Melkozernov A."/>
            <person name="Murata T."/>
            <person name="Nelson D."/>
            <person name="Pils B."/>
            <person name="Prigge M."/>
            <person name="Reiss B."/>
            <person name="Renner T."/>
            <person name="Rombauts S."/>
            <person name="Rushton P."/>
            <person name="Sanderfoot A."/>
            <person name="Schween G."/>
            <person name="Shiu S.-H."/>
            <person name="Stueber K."/>
            <person name="Theodoulou F.L."/>
            <person name="Tu H."/>
            <person name="Van de Peer Y."/>
            <person name="Verrier P.J."/>
            <person name="Waters E."/>
            <person name="Wood A."/>
            <person name="Yang L."/>
            <person name="Cove D."/>
            <person name="Cuming A."/>
            <person name="Hasebe M."/>
            <person name="Lucas S."/>
            <person name="Mishler D.B."/>
            <person name="Reski R."/>
            <person name="Grigoriev I."/>
            <person name="Quatrano R.S."/>
            <person name="Boore J.L."/>
        </authorList>
    </citation>
    <scope>NUCLEOTIDE SEQUENCE [LARGE SCALE GENOMIC DNA]</scope>
    <source>
        <strain evidence="4 5">cv. Gransden 2004</strain>
    </source>
</reference>
<dbReference type="GO" id="GO:0006629">
    <property type="term" value="P:lipid metabolic process"/>
    <property type="evidence" value="ECO:0007669"/>
    <property type="project" value="UniProtKB-KW"/>
</dbReference>
<evidence type="ECO:0000256" key="2">
    <source>
        <dbReference type="ARBA" id="ARBA00022801"/>
    </source>
</evidence>
<dbReference type="Gramene" id="Pp3c2_33980V3.3">
    <property type="protein sequence ID" value="Pp3c2_33980V3.3"/>
    <property type="gene ID" value="Pp3c2_33980"/>
</dbReference>
<accession>A0A7I4FKT4</accession>
<dbReference type="AlphaFoldDB" id="A0A7I4FKT4"/>
<comment type="similarity">
    <text evidence="1">Belongs to the 'GDSL' lipolytic enzyme family.</text>
</comment>
<gene>
    <name evidence="4" type="primary">LOC112279175</name>
</gene>
<evidence type="ECO:0008006" key="6">
    <source>
        <dbReference type="Google" id="ProtNLM"/>
    </source>
</evidence>
<organism evidence="4 5">
    <name type="scientific">Physcomitrium patens</name>
    <name type="common">Spreading-leaved earth moss</name>
    <name type="synonym">Physcomitrella patens</name>
    <dbReference type="NCBI Taxonomy" id="3218"/>
    <lineage>
        <taxon>Eukaryota</taxon>
        <taxon>Viridiplantae</taxon>
        <taxon>Streptophyta</taxon>
        <taxon>Embryophyta</taxon>
        <taxon>Bryophyta</taxon>
        <taxon>Bryophytina</taxon>
        <taxon>Bryopsida</taxon>
        <taxon>Funariidae</taxon>
        <taxon>Funariales</taxon>
        <taxon>Funariaceae</taxon>
        <taxon>Physcomitrium</taxon>
    </lineage>
</organism>
<protein>
    <recommendedName>
        <fullName evidence="6">GDSL esterase/lipase</fullName>
    </recommendedName>
</protein>
<evidence type="ECO:0000256" key="1">
    <source>
        <dbReference type="ARBA" id="ARBA00008668"/>
    </source>
</evidence>
<dbReference type="Pfam" id="PF00657">
    <property type="entry name" value="Lipase_GDSL"/>
    <property type="match status" value="1"/>
</dbReference>
<sequence>MLVPREPKLARPYHFKVNREMAAVFRNSKFSVNVNLALAYGTIAATMLVGLANISGVDGASAMYVFGDSYVDTGNFRDLSAFPPYGSIWPGYPAGRFNEGRNLADCIAELFDLPYPTPYLRLENNSEALRGVNFARSGAGVTYAYGLTALVSQVDEIEALVEKHVLTKAHLRKSVALVNIGVNDYHVRNRRGAFQEHDKEQELHTTITTIVDGIALSLVRLYGLGVRNIVVSNLALMACAPFVTEVTTFTSCSRNATLLTQTSLHNSLLQQRVKTLNRNLGGLHIILVDQTKAFEVLFHHGSEHAGFENTMTPCCIGKAVPHGLVCGHNDTAGHPMYTLCEDPSKHVLFDTIHPSEAAWQTAVDLFAHVDGFTVGGPTLRAWMSKHGV</sequence>
<dbReference type="GO" id="GO:0016788">
    <property type="term" value="F:hydrolase activity, acting on ester bonds"/>
    <property type="evidence" value="ECO:0007669"/>
    <property type="project" value="InterPro"/>
</dbReference>
<dbReference type="Proteomes" id="UP000006727">
    <property type="component" value="Chromosome 2"/>
</dbReference>
<dbReference type="PANTHER" id="PTHR46020:SF4">
    <property type="entry name" value="OS04G0650200 PROTEIN"/>
    <property type="match status" value="1"/>
</dbReference>
<dbReference type="SUPFAM" id="SSF52266">
    <property type="entry name" value="SGNH hydrolase"/>
    <property type="match status" value="1"/>
</dbReference>
<keyword evidence="5" id="KW-1185">Reference proteome</keyword>
<evidence type="ECO:0000313" key="5">
    <source>
        <dbReference type="Proteomes" id="UP000006727"/>
    </source>
</evidence>
<proteinExistence type="inferred from homology"/>
<dbReference type="PANTHER" id="PTHR46020">
    <property type="entry name" value="OSJNBB0059K02.9 PROTEIN"/>
    <property type="match status" value="1"/>
</dbReference>
<dbReference type="InParanoid" id="A0A7I4FKT4"/>
<keyword evidence="2" id="KW-0378">Hydrolase</keyword>
<name>A0A7I4FKT4_PHYPA</name>
<keyword evidence="3" id="KW-0443">Lipid metabolism</keyword>
<dbReference type="InterPro" id="IPR001087">
    <property type="entry name" value="GDSL"/>
</dbReference>
<dbReference type="EnsemblPlants" id="Pp3c2_33980V3.3">
    <property type="protein sequence ID" value="Pp3c2_33980V3.3"/>
    <property type="gene ID" value="Pp3c2_33980"/>
</dbReference>
<dbReference type="Gene3D" id="3.40.50.1110">
    <property type="entry name" value="SGNH hydrolase"/>
    <property type="match status" value="1"/>
</dbReference>
<reference evidence="4" key="3">
    <citation type="submission" date="2020-12" db="UniProtKB">
        <authorList>
            <consortium name="EnsemblPlants"/>
        </authorList>
    </citation>
    <scope>IDENTIFICATION</scope>
</reference>
<dbReference type="EMBL" id="ABEU02000002">
    <property type="status" value="NOT_ANNOTATED_CDS"/>
    <property type="molecule type" value="Genomic_DNA"/>
</dbReference>
<evidence type="ECO:0000313" key="4">
    <source>
        <dbReference type="EnsemblPlants" id="Pp3c2_33980V3.3"/>
    </source>
</evidence>
<reference evidence="4 5" key="2">
    <citation type="journal article" date="2018" name="Plant J.">
        <title>The Physcomitrella patens chromosome-scale assembly reveals moss genome structure and evolution.</title>
        <authorList>
            <person name="Lang D."/>
            <person name="Ullrich K.K."/>
            <person name="Murat F."/>
            <person name="Fuchs J."/>
            <person name="Jenkins J."/>
            <person name="Haas F.B."/>
            <person name="Piednoel M."/>
            <person name="Gundlach H."/>
            <person name="Van Bel M."/>
            <person name="Meyberg R."/>
            <person name="Vives C."/>
            <person name="Morata J."/>
            <person name="Symeonidi A."/>
            <person name="Hiss M."/>
            <person name="Muchero W."/>
            <person name="Kamisugi Y."/>
            <person name="Saleh O."/>
            <person name="Blanc G."/>
            <person name="Decker E.L."/>
            <person name="van Gessel N."/>
            <person name="Grimwood J."/>
            <person name="Hayes R.D."/>
            <person name="Graham S.W."/>
            <person name="Gunter L.E."/>
            <person name="McDaniel S.F."/>
            <person name="Hoernstein S.N.W."/>
            <person name="Larsson A."/>
            <person name="Li F.W."/>
            <person name="Perroud P.F."/>
            <person name="Phillips J."/>
            <person name="Ranjan P."/>
            <person name="Rokshar D.S."/>
            <person name="Rothfels C.J."/>
            <person name="Schneider L."/>
            <person name="Shu S."/>
            <person name="Stevenson D.W."/>
            <person name="Thummler F."/>
            <person name="Tillich M."/>
            <person name="Villarreal Aguilar J.C."/>
            <person name="Widiez T."/>
            <person name="Wong G.K."/>
            <person name="Wymore A."/>
            <person name="Zhang Y."/>
            <person name="Zimmer A.D."/>
            <person name="Quatrano R.S."/>
            <person name="Mayer K.F.X."/>
            <person name="Goodstein D."/>
            <person name="Casacuberta J.M."/>
            <person name="Vandepoele K."/>
            <person name="Reski R."/>
            <person name="Cuming A.C."/>
            <person name="Tuskan G.A."/>
            <person name="Maumus F."/>
            <person name="Salse J."/>
            <person name="Schmutz J."/>
            <person name="Rensing S.A."/>
        </authorList>
    </citation>
    <scope>NUCLEOTIDE SEQUENCE [LARGE SCALE GENOMIC DNA]</scope>
    <source>
        <strain evidence="4 5">cv. Gransden 2004</strain>
    </source>
</reference>
<evidence type="ECO:0000256" key="3">
    <source>
        <dbReference type="ARBA" id="ARBA00023098"/>
    </source>
</evidence>
<dbReference type="InterPro" id="IPR036514">
    <property type="entry name" value="SGNH_hydro_sf"/>
</dbReference>